<dbReference type="InterPro" id="IPR009100">
    <property type="entry name" value="AcylCoA_DH/oxidase_NM_dom_sf"/>
</dbReference>
<dbReference type="Pfam" id="PF21263">
    <property type="entry name" value="Acyl-CoA-dh_C"/>
    <property type="match status" value="1"/>
</dbReference>
<dbReference type="Pfam" id="PF02771">
    <property type="entry name" value="Acyl-CoA_dh_N"/>
    <property type="match status" value="1"/>
</dbReference>
<dbReference type="Gene3D" id="1.10.540.10">
    <property type="entry name" value="Acyl-CoA dehydrogenase/oxidase, N-terminal domain"/>
    <property type="match status" value="1"/>
</dbReference>
<evidence type="ECO:0000313" key="10">
    <source>
        <dbReference type="EMBL" id="MBP2257333.1"/>
    </source>
</evidence>
<dbReference type="InterPro" id="IPR006091">
    <property type="entry name" value="Acyl-CoA_Oxase/DH_mid-dom"/>
</dbReference>
<organism evidence="10 11">
    <name type="scientific">Virgibacillus alimentarius</name>
    <dbReference type="NCBI Taxonomy" id="698769"/>
    <lineage>
        <taxon>Bacteria</taxon>
        <taxon>Bacillati</taxon>
        <taxon>Bacillota</taxon>
        <taxon>Bacilli</taxon>
        <taxon>Bacillales</taxon>
        <taxon>Bacillaceae</taxon>
        <taxon>Virgibacillus</taxon>
    </lineage>
</organism>
<dbReference type="RefSeq" id="WP_226374356.1">
    <property type="nucleotide sequence ID" value="NZ_JAGIKX010000007.1"/>
</dbReference>
<evidence type="ECO:0000256" key="1">
    <source>
        <dbReference type="ARBA" id="ARBA00001974"/>
    </source>
</evidence>
<dbReference type="InterPro" id="IPR049426">
    <property type="entry name" value="Acyl-CoA-dh-like_C"/>
</dbReference>
<evidence type="ECO:0000256" key="5">
    <source>
        <dbReference type="RuleBase" id="RU362125"/>
    </source>
</evidence>
<dbReference type="InterPro" id="IPR013786">
    <property type="entry name" value="AcylCoA_DH/ox_N"/>
</dbReference>
<dbReference type="Proteomes" id="UP001519294">
    <property type="component" value="Unassembled WGS sequence"/>
</dbReference>
<dbReference type="Pfam" id="PF02770">
    <property type="entry name" value="Acyl-CoA_dh_M"/>
    <property type="match status" value="1"/>
</dbReference>
<dbReference type="EMBL" id="JAGIKX010000007">
    <property type="protein sequence ID" value="MBP2257333.1"/>
    <property type="molecule type" value="Genomic_DNA"/>
</dbReference>
<evidence type="ECO:0000259" key="9">
    <source>
        <dbReference type="Pfam" id="PF21263"/>
    </source>
</evidence>
<gene>
    <name evidence="10" type="ORF">J2Z81_001281</name>
</gene>
<feature type="domain" description="Acyl-CoA dehydrogenase/oxidase C-terminal" evidence="6">
    <location>
        <begin position="250"/>
        <end position="409"/>
    </location>
</feature>
<dbReference type="Gene3D" id="2.40.110.10">
    <property type="entry name" value="Butyryl-CoA Dehydrogenase, subunit A, domain 2"/>
    <property type="match status" value="1"/>
</dbReference>
<dbReference type="PANTHER" id="PTHR43884:SF12">
    <property type="entry name" value="ISOVALERYL-COA DEHYDROGENASE, MITOCHONDRIAL-RELATED"/>
    <property type="match status" value="1"/>
</dbReference>
<comment type="caution">
    <text evidence="10">The sequence shown here is derived from an EMBL/GenBank/DDBJ whole genome shotgun (WGS) entry which is preliminary data.</text>
</comment>
<dbReference type="InterPro" id="IPR036250">
    <property type="entry name" value="AcylCo_DH-like_C"/>
</dbReference>
<dbReference type="PROSITE" id="PS00072">
    <property type="entry name" value="ACYL_COA_DH_1"/>
    <property type="match status" value="1"/>
</dbReference>
<dbReference type="PANTHER" id="PTHR43884">
    <property type="entry name" value="ACYL-COA DEHYDROGENASE"/>
    <property type="match status" value="1"/>
</dbReference>
<evidence type="ECO:0000259" key="6">
    <source>
        <dbReference type="Pfam" id="PF00441"/>
    </source>
</evidence>
<evidence type="ECO:0000256" key="4">
    <source>
        <dbReference type="ARBA" id="ARBA00022827"/>
    </source>
</evidence>
<dbReference type="Pfam" id="PF00441">
    <property type="entry name" value="Acyl-CoA_dh_1"/>
    <property type="match status" value="1"/>
</dbReference>
<dbReference type="InterPro" id="IPR009075">
    <property type="entry name" value="AcylCo_DH/oxidase_C"/>
</dbReference>
<comment type="similarity">
    <text evidence="2 5">Belongs to the acyl-CoA dehydrogenase family.</text>
</comment>
<feature type="domain" description="Acyl-CoA oxidase/dehydrogenase middle" evidence="7">
    <location>
        <begin position="146"/>
        <end position="238"/>
    </location>
</feature>
<proteinExistence type="inferred from homology"/>
<feature type="domain" description="Acyl-CoA dehydrogenase-like C-terminal" evidence="9">
    <location>
        <begin position="459"/>
        <end position="517"/>
    </location>
</feature>
<dbReference type="PROSITE" id="PS00073">
    <property type="entry name" value="ACYL_COA_DH_2"/>
    <property type="match status" value="1"/>
</dbReference>
<dbReference type="InterPro" id="IPR037069">
    <property type="entry name" value="AcylCoA_DH/ox_N_sf"/>
</dbReference>
<comment type="cofactor">
    <cofactor evidence="1 5">
        <name>FAD</name>
        <dbReference type="ChEBI" id="CHEBI:57692"/>
    </cofactor>
</comment>
<dbReference type="SUPFAM" id="SSF47203">
    <property type="entry name" value="Acyl-CoA dehydrogenase C-terminal domain-like"/>
    <property type="match status" value="1"/>
</dbReference>
<evidence type="ECO:0000256" key="3">
    <source>
        <dbReference type="ARBA" id="ARBA00022630"/>
    </source>
</evidence>
<keyword evidence="5" id="KW-0560">Oxidoreductase</keyword>
<name>A0ABS4S777_9BACI</name>
<sequence length="567" mass="63958">MSKTSAENERMFIFPYNTSNIEEYSPDQFNEEEILIKQTVEQFVDEKVLPQLDAMEAYDYDVTKSLFKEAGELGLLGADIPDAFGGLQLGKKISGLIAEKMGYASSFSVSFNIHTGVGILPYVYFGTTEQKEKYIPKLASGEWIGAYALTEPNAGSDALSAKTTAKPSDEGSTYLLNGEKQWITNAHVANIYVVFARTEEGMTAFIVERDMPGVSIGPEEQKLGIRGSSTATLILEDVNVPKENILGELGKGHYIALNILNLARLKLSFANIGSAKQALEIAVKYGKERKQFKNELVQFSMIQEKIANMALAIYRVESSAYYTAHLIDNEQLDDLNILSKLPAYAIDCGINKVEASEVLDFVVDESLQIHGGYGFMEEYAIERMYRDARINRIFEGTNEINRLTISRNLIKLYGKNNSIVSPDKLFPNEAHNEQYYRGTQGILESLMEALSDSENVSLNDLEEEQEILRLLADIIKEMYVMKTCLIRLNDASNKEIQQLMTDIICEETYQKVMQKAIKISGRIFNSESELGNFRYHLSEIHVPQYTDSISKKRKIAKHIIQQDRYHL</sequence>
<keyword evidence="11" id="KW-1185">Reference proteome</keyword>
<dbReference type="SUPFAM" id="SSF56645">
    <property type="entry name" value="Acyl-CoA dehydrogenase NM domain-like"/>
    <property type="match status" value="1"/>
</dbReference>
<accession>A0ABS4S777</accession>
<evidence type="ECO:0000313" key="11">
    <source>
        <dbReference type="Proteomes" id="UP001519294"/>
    </source>
</evidence>
<dbReference type="InterPro" id="IPR006089">
    <property type="entry name" value="Acyl-CoA_DH_CS"/>
</dbReference>
<keyword evidence="4 5" id="KW-0274">FAD</keyword>
<evidence type="ECO:0000259" key="7">
    <source>
        <dbReference type="Pfam" id="PF02770"/>
    </source>
</evidence>
<keyword evidence="3 5" id="KW-0285">Flavoprotein</keyword>
<dbReference type="InterPro" id="IPR046373">
    <property type="entry name" value="Acyl-CoA_Oxase/DH_mid-dom_sf"/>
</dbReference>
<protein>
    <submittedName>
        <fullName evidence="10">Alkylation response protein AidB-like acyl-CoA dehydrogenase</fullName>
    </submittedName>
</protein>
<dbReference type="Gene3D" id="1.20.140.10">
    <property type="entry name" value="Butyryl-CoA Dehydrogenase, subunit A, domain 3"/>
    <property type="match status" value="2"/>
</dbReference>
<reference evidence="10 11" key="1">
    <citation type="submission" date="2021-03" db="EMBL/GenBank/DDBJ databases">
        <title>Genomic Encyclopedia of Type Strains, Phase IV (KMG-IV): sequencing the most valuable type-strain genomes for metagenomic binning, comparative biology and taxonomic classification.</title>
        <authorList>
            <person name="Goeker M."/>
        </authorList>
    </citation>
    <scope>NUCLEOTIDE SEQUENCE [LARGE SCALE GENOMIC DNA]</scope>
    <source>
        <strain evidence="10 11">DSM 25790</strain>
    </source>
</reference>
<evidence type="ECO:0000256" key="2">
    <source>
        <dbReference type="ARBA" id="ARBA00009347"/>
    </source>
</evidence>
<feature type="domain" description="Acyl-CoA dehydrogenase/oxidase N-terminal" evidence="8">
    <location>
        <begin position="30"/>
        <end position="142"/>
    </location>
</feature>
<evidence type="ECO:0000259" key="8">
    <source>
        <dbReference type="Pfam" id="PF02771"/>
    </source>
</evidence>